<dbReference type="InterPro" id="IPR036388">
    <property type="entry name" value="WH-like_DNA-bd_sf"/>
</dbReference>
<keyword evidence="4" id="KW-0804">Transcription</keyword>
<dbReference type="RefSeq" id="WP_113958928.1">
    <property type="nucleotide sequence ID" value="NZ_QNRR01000004.1"/>
</dbReference>
<evidence type="ECO:0000256" key="3">
    <source>
        <dbReference type="ARBA" id="ARBA00023125"/>
    </source>
</evidence>
<gene>
    <name evidence="6" type="ORF">DES53_104359</name>
</gene>
<proteinExistence type="inferred from homology"/>
<dbReference type="GO" id="GO:0003700">
    <property type="term" value="F:DNA-binding transcription factor activity"/>
    <property type="evidence" value="ECO:0007669"/>
    <property type="project" value="InterPro"/>
</dbReference>
<dbReference type="AlphaFoldDB" id="A0A366HN01"/>
<feature type="domain" description="HTH lysR-type" evidence="5">
    <location>
        <begin position="1"/>
        <end position="58"/>
    </location>
</feature>
<dbReference type="PANTHER" id="PTHR30346">
    <property type="entry name" value="TRANSCRIPTIONAL DUAL REGULATOR HCAR-RELATED"/>
    <property type="match status" value="1"/>
</dbReference>
<dbReference type="Pfam" id="PF03466">
    <property type="entry name" value="LysR_substrate"/>
    <property type="match status" value="1"/>
</dbReference>
<dbReference type="PANTHER" id="PTHR30346:SF0">
    <property type="entry name" value="HCA OPERON TRANSCRIPTIONAL ACTIVATOR HCAR"/>
    <property type="match status" value="1"/>
</dbReference>
<sequence length="300" mass="33534">MDIHELRSFVVLAEQLHFGRAARVLHLSQPALTKQIRKMEEELGAVLFERGRHGTRLTIFGETWLTQARRVIASFEQLLESGRKMAAGRAGRLRIGFGFTTLDVVPRVVVRLRESLPNVEVMLRDMSSAEQAEALREGEIDIAFMRMPLPPGGGFHAMPVIKDRLALVTPRLEHGRKLRLADCGKAPFVVISKSRSPGFYNHMLSLCATQGFHPRIVQEVLETTTALAMVRAGMGYSILPESLSAHSAAGVQLHRIPDMKSIWTVSAVWQKRDGNPMIPVFLKMLKKVIQDGRMPEDAKT</sequence>
<dbReference type="OrthoDB" id="108771at2"/>
<keyword evidence="3" id="KW-0238">DNA-binding</keyword>
<dbReference type="InterPro" id="IPR036390">
    <property type="entry name" value="WH_DNA-bd_sf"/>
</dbReference>
<dbReference type="InterPro" id="IPR005119">
    <property type="entry name" value="LysR_subst-bd"/>
</dbReference>
<protein>
    <submittedName>
        <fullName evidence="6">LysR family transcriptional regulator</fullName>
    </submittedName>
</protein>
<comment type="similarity">
    <text evidence="1">Belongs to the LysR transcriptional regulatory family.</text>
</comment>
<dbReference type="SUPFAM" id="SSF46785">
    <property type="entry name" value="Winged helix' DNA-binding domain"/>
    <property type="match status" value="1"/>
</dbReference>
<evidence type="ECO:0000256" key="4">
    <source>
        <dbReference type="ARBA" id="ARBA00023163"/>
    </source>
</evidence>
<dbReference type="FunFam" id="1.10.10.10:FF:000001">
    <property type="entry name" value="LysR family transcriptional regulator"/>
    <property type="match status" value="1"/>
</dbReference>
<evidence type="ECO:0000256" key="2">
    <source>
        <dbReference type="ARBA" id="ARBA00023015"/>
    </source>
</evidence>
<dbReference type="Pfam" id="PF00126">
    <property type="entry name" value="HTH_1"/>
    <property type="match status" value="1"/>
</dbReference>
<dbReference type="PRINTS" id="PR00039">
    <property type="entry name" value="HTHLYSR"/>
</dbReference>
<dbReference type="CDD" id="cd08414">
    <property type="entry name" value="PBP2_LTTR_aromatics_like"/>
    <property type="match status" value="1"/>
</dbReference>
<keyword evidence="2" id="KW-0805">Transcription regulation</keyword>
<organism evidence="6 7">
    <name type="scientific">Roseimicrobium gellanilyticum</name>
    <dbReference type="NCBI Taxonomy" id="748857"/>
    <lineage>
        <taxon>Bacteria</taxon>
        <taxon>Pseudomonadati</taxon>
        <taxon>Verrucomicrobiota</taxon>
        <taxon>Verrucomicrobiia</taxon>
        <taxon>Verrucomicrobiales</taxon>
        <taxon>Verrucomicrobiaceae</taxon>
        <taxon>Roseimicrobium</taxon>
    </lineage>
</organism>
<reference evidence="6 7" key="1">
    <citation type="submission" date="2018-06" db="EMBL/GenBank/DDBJ databases">
        <title>Genomic Encyclopedia of Type Strains, Phase IV (KMG-IV): sequencing the most valuable type-strain genomes for metagenomic binning, comparative biology and taxonomic classification.</title>
        <authorList>
            <person name="Goeker M."/>
        </authorList>
    </citation>
    <scope>NUCLEOTIDE SEQUENCE [LARGE SCALE GENOMIC DNA]</scope>
    <source>
        <strain evidence="6 7">DSM 25532</strain>
    </source>
</reference>
<dbReference type="GO" id="GO:0003677">
    <property type="term" value="F:DNA binding"/>
    <property type="evidence" value="ECO:0007669"/>
    <property type="project" value="UniProtKB-KW"/>
</dbReference>
<accession>A0A366HN01</accession>
<dbReference type="GO" id="GO:0032993">
    <property type="term" value="C:protein-DNA complex"/>
    <property type="evidence" value="ECO:0007669"/>
    <property type="project" value="TreeGrafter"/>
</dbReference>
<comment type="caution">
    <text evidence="6">The sequence shown here is derived from an EMBL/GenBank/DDBJ whole genome shotgun (WGS) entry which is preliminary data.</text>
</comment>
<evidence type="ECO:0000313" key="6">
    <source>
        <dbReference type="EMBL" id="RBP44538.1"/>
    </source>
</evidence>
<dbReference type="Proteomes" id="UP000253426">
    <property type="component" value="Unassembled WGS sequence"/>
</dbReference>
<dbReference type="Gene3D" id="3.40.190.10">
    <property type="entry name" value="Periplasmic binding protein-like II"/>
    <property type="match status" value="2"/>
</dbReference>
<dbReference type="EMBL" id="QNRR01000004">
    <property type="protein sequence ID" value="RBP44538.1"/>
    <property type="molecule type" value="Genomic_DNA"/>
</dbReference>
<name>A0A366HN01_9BACT</name>
<evidence type="ECO:0000313" key="7">
    <source>
        <dbReference type="Proteomes" id="UP000253426"/>
    </source>
</evidence>
<dbReference type="Gene3D" id="1.10.10.10">
    <property type="entry name" value="Winged helix-like DNA-binding domain superfamily/Winged helix DNA-binding domain"/>
    <property type="match status" value="1"/>
</dbReference>
<dbReference type="PROSITE" id="PS50931">
    <property type="entry name" value="HTH_LYSR"/>
    <property type="match status" value="1"/>
</dbReference>
<evidence type="ECO:0000256" key="1">
    <source>
        <dbReference type="ARBA" id="ARBA00009437"/>
    </source>
</evidence>
<dbReference type="SUPFAM" id="SSF53850">
    <property type="entry name" value="Periplasmic binding protein-like II"/>
    <property type="match status" value="1"/>
</dbReference>
<keyword evidence="7" id="KW-1185">Reference proteome</keyword>
<evidence type="ECO:0000259" key="5">
    <source>
        <dbReference type="PROSITE" id="PS50931"/>
    </source>
</evidence>
<dbReference type="InterPro" id="IPR000847">
    <property type="entry name" value="LysR_HTH_N"/>
</dbReference>